<protein>
    <submittedName>
        <fullName evidence="2">Uncharacterized protein</fullName>
    </submittedName>
</protein>
<feature type="region of interest" description="Disordered" evidence="1">
    <location>
        <begin position="82"/>
        <end position="101"/>
    </location>
</feature>
<keyword evidence="3" id="KW-1185">Reference proteome</keyword>
<evidence type="ECO:0000313" key="2">
    <source>
        <dbReference type="EMBL" id="KAF9620625.1"/>
    </source>
</evidence>
<proteinExistence type="predicted"/>
<accession>A0A835IMN8</accession>
<dbReference type="EMBL" id="JADFTS010000002">
    <property type="protein sequence ID" value="KAF9620625.1"/>
    <property type="molecule type" value="Genomic_DNA"/>
</dbReference>
<evidence type="ECO:0000313" key="3">
    <source>
        <dbReference type="Proteomes" id="UP000631114"/>
    </source>
</evidence>
<evidence type="ECO:0000256" key="1">
    <source>
        <dbReference type="SAM" id="MobiDB-lite"/>
    </source>
</evidence>
<gene>
    <name evidence="2" type="ORF">IFM89_013651</name>
</gene>
<comment type="caution">
    <text evidence="2">The sequence shown here is derived from an EMBL/GenBank/DDBJ whole genome shotgun (WGS) entry which is preliminary data.</text>
</comment>
<feature type="compositionally biased region" description="Polar residues" evidence="1">
    <location>
        <begin position="84"/>
        <end position="93"/>
    </location>
</feature>
<organism evidence="2 3">
    <name type="scientific">Coptis chinensis</name>
    <dbReference type="NCBI Taxonomy" id="261450"/>
    <lineage>
        <taxon>Eukaryota</taxon>
        <taxon>Viridiplantae</taxon>
        <taxon>Streptophyta</taxon>
        <taxon>Embryophyta</taxon>
        <taxon>Tracheophyta</taxon>
        <taxon>Spermatophyta</taxon>
        <taxon>Magnoliopsida</taxon>
        <taxon>Ranunculales</taxon>
        <taxon>Ranunculaceae</taxon>
        <taxon>Coptidoideae</taxon>
        <taxon>Coptis</taxon>
    </lineage>
</organism>
<sequence length="190" mass="20859">MVYLFLVAFRAGPEIVGALKLGFCKTHKNANKKSCAGPAFPKDSDSRKTLEIGGLLFLLNESLYLKGNVRLIEENSGSLWGCNPPTSESSQCTEDSERSSPLPLEQRYRVAAYVTDWKENQNEGSKDRATGLGTEAIEPPNWPLQFCEVWDTRLKDFVSLTWPILSSLGCFATGGTSNLILGVEAKSAHI</sequence>
<dbReference type="Proteomes" id="UP000631114">
    <property type="component" value="Unassembled WGS sequence"/>
</dbReference>
<name>A0A835IMN8_9MAGN</name>
<reference evidence="2 3" key="1">
    <citation type="submission" date="2020-10" db="EMBL/GenBank/DDBJ databases">
        <title>The Coptis chinensis genome and diversification of protoberbering-type alkaloids.</title>
        <authorList>
            <person name="Wang B."/>
            <person name="Shu S."/>
            <person name="Song C."/>
            <person name="Liu Y."/>
        </authorList>
    </citation>
    <scope>NUCLEOTIDE SEQUENCE [LARGE SCALE GENOMIC DNA]</scope>
    <source>
        <strain evidence="2">HL-2020</strain>
        <tissue evidence="2">Leaf</tissue>
    </source>
</reference>
<dbReference type="AlphaFoldDB" id="A0A835IMN8"/>